<sequence length="130" mass="15384">MSDYVFLSISPWKKVLSFARKGKLSPKFIGPYRILKRVGPVTYQLELPLELDRIHDMFHVSMLRRYQSDPSHIIYVEAVEVRPDFSFEEESVQILDRDVKVLRRKSIPLVKVQWQNYGTEEAPWELEDST</sequence>
<evidence type="ECO:0000259" key="1">
    <source>
        <dbReference type="Pfam" id="PF24626"/>
    </source>
</evidence>
<dbReference type="SUPFAM" id="SSF54160">
    <property type="entry name" value="Chromo domain-like"/>
    <property type="match status" value="1"/>
</dbReference>
<dbReference type="PANTHER" id="PTHR46148:SF44">
    <property type="entry name" value="GAG-POL POLYPROTEIN"/>
    <property type="match status" value="1"/>
</dbReference>
<evidence type="ECO:0000313" key="3">
    <source>
        <dbReference type="RefSeq" id="XP_016684009.1"/>
    </source>
</evidence>
<dbReference type="AlphaFoldDB" id="A0A1U8J738"/>
<reference evidence="3" key="2">
    <citation type="submission" date="2025-08" db="UniProtKB">
        <authorList>
            <consortium name="RefSeq"/>
        </authorList>
    </citation>
    <scope>IDENTIFICATION</scope>
</reference>
<proteinExistence type="predicted"/>
<dbReference type="Pfam" id="PF24626">
    <property type="entry name" value="SH3_Tf2-1"/>
    <property type="match status" value="1"/>
</dbReference>
<dbReference type="KEGG" id="ghi:107902311"/>
<organism evidence="2 3">
    <name type="scientific">Gossypium hirsutum</name>
    <name type="common">Upland cotton</name>
    <name type="synonym">Gossypium mexicanum</name>
    <dbReference type="NCBI Taxonomy" id="3635"/>
    <lineage>
        <taxon>Eukaryota</taxon>
        <taxon>Viridiplantae</taxon>
        <taxon>Streptophyta</taxon>
        <taxon>Embryophyta</taxon>
        <taxon>Tracheophyta</taxon>
        <taxon>Spermatophyta</taxon>
        <taxon>Magnoliopsida</taxon>
        <taxon>eudicotyledons</taxon>
        <taxon>Gunneridae</taxon>
        <taxon>Pentapetalae</taxon>
        <taxon>rosids</taxon>
        <taxon>malvids</taxon>
        <taxon>Malvales</taxon>
        <taxon>Malvaceae</taxon>
        <taxon>Malvoideae</taxon>
        <taxon>Gossypium</taxon>
    </lineage>
</organism>
<protein>
    <recommendedName>
        <fullName evidence="1">Tf2-1-like SH3-like domain-containing protein</fullName>
    </recommendedName>
</protein>
<dbReference type="PANTHER" id="PTHR46148">
    <property type="entry name" value="CHROMO DOMAIN-CONTAINING PROTEIN"/>
    <property type="match status" value="1"/>
</dbReference>
<dbReference type="GeneID" id="107902311"/>
<dbReference type="PaxDb" id="3635-A0A1U8J738"/>
<gene>
    <name evidence="3" type="primary">LOC107902311</name>
</gene>
<keyword evidence="2" id="KW-1185">Reference proteome</keyword>
<feature type="domain" description="Tf2-1-like SH3-like" evidence="1">
    <location>
        <begin position="3"/>
        <end position="66"/>
    </location>
</feature>
<name>A0A1U8J738_GOSHI</name>
<dbReference type="InterPro" id="IPR056924">
    <property type="entry name" value="SH3_Tf2-1"/>
</dbReference>
<accession>A0A1U8J738</accession>
<evidence type="ECO:0000313" key="2">
    <source>
        <dbReference type="Proteomes" id="UP000818029"/>
    </source>
</evidence>
<dbReference type="InterPro" id="IPR016197">
    <property type="entry name" value="Chromo-like_dom_sf"/>
</dbReference>
<dbReference type="Proteomes" id="UP000818029">
    <property type="component" value="Chromosome D05"/>
</dbReference>
<dbReference type="RefSeq" id="XP_016684009.1">
    <property type="nucleotide sequence ID" value="XM_016828520.1"/>
</dbReference>
<dbReference type="OrthoDB" id="1931063at2759"/>
<reference evidence="2" key="1">
    <citation type="journal article" date="2020" name="Nat. Genet.">
        <title>Genomic diversifications of five Gossypium allopolyploid species and their impact on cotton improvement.</title>
        <authorList>
            <person name="Chen Z.J."/>
            <person name="Sreedasyam A."/>
            <person name="Ando A."/>
            <person name="Song Q."/>
            <person name="De Santiago L.M."/>
            <person name="Hulse-Kemp A.M."/>
            <person name="Ding M."/>
            <person name="Ye W."/>
            <person name="Kirkbride R.C."/>
            <person name="Jenkins J."/>
            <person name="Plott C."/>
            <person name="Lovell J."/>
            <person name="Lin Y.M."/>
            <person name="Vaughn R."/>
            <person name="Liu B."/>
            <person name="Simpson S."/>
            <person name="Scheffler B.E."/>
            <person name="Wen L."/>
            <person name="Saski C.A."/>
            <person name="Grover C.E."/>
            <person name="Hu G."/>
            <person name="Conover J.L."/>
            <person name="Carlson J.W."/>
            <person name="Shu S."/>
            <person name="Boston L.B."/>
            <person name="Williams M."/>
            <person name="Peterson D.G."/>
            <person name="McGee K."/>
            <person name="Jones D.C."/>
            <person name="Wendel J.F."/>
            <person name="Stelly D.M."/>
            <person name="Grimwood J."/>
            <person name="Schmutz J."/>
        </authorList>
    </citation>
    <scope>NUCLEOTIDE SEQUENCE [LARGE SCALE GENOMIC DNA]</scope>
    <source>
        <strain evidence="2">cv. TM-1</strain>
    </source>
</reference>
<dbReference type="STRING" id="3635.A0A1U8J738"/>